<comment type="caution">
    <text evidence="2">The sequence shown here is derived from an EMBL/GenBank/DDBJ whole genome shotgun (WGS) entry which is preliminary data.</text>
</comment>
<evidence type="ECO:0000256" key="1">
    <source>
        <dbReference type="SAM" id="MobiDB-lite"/>
    </source>
</evidence>
<evidence type="ECO:0000313" key="2">
    <source>
        <dbReference type="EMBL" id="PWZ56612.1"/>
    </source>
</evidence>
<dbReference type="EMBL" id="NCVQ01000001">
    <property type="protein sequence ID" value="PWZ56612.1"/>
    <property type="molecule type" value="Genomic_DNA"/>
</dbReference>
<feature type="compositionally biased region" description="Polar residues" evidence="1">
    <location>
        <begin position="134"/>
        <end position="146"/>
    </location>
</feature>
<dbReference type="GO" id="GO:0016887">
    <property type="term" value="F:ATP hydrolysis activity"/>
    <property type="evidence" value="ECO:0007669"/>
    <property type="project" value="InterPro"/>
</dbReference>
<organism evidence="2">
    <name type="scientific">Zea mays</name>
    <name type="common">Maize</name>
    <dbReference type="NCBI Taxonomy" id="4577"/>
    <lineage>
        <taxon>Eukaryota</taxon>
        <taxon>Viridiplantae</taxon>
        <taxon>Streptophyta</taxon>
        <taxon>Embryophyta</taxon>
        <taxon>Tracheophyta</taxon>
        <taxon>Spermatophyta</taxon>
        <taxon>Magnoliopsida</taxon>
        <taxon>Liliopsida</taxon>
        <taxon>Poales</taxon>
        <taxon>Poaceae</taxon>
        <taxon>PACMAD clade</taxon>
        <taxon>Panicoideae</taxon>
        <taxon>Andropogonodae</taxon>
        <taxon>Andropogoneae</taxon>
        <taxon>Tripsacinae</taxon>
        <taxon>Zea</taxon>
    </lineage>
</organism>
<dbReference type="AlphaFoldDB" id="A0A317YFX0"/>
<dbReference type="Proteomes" id="UP000251960">
    <property type="component" value="Chromosome 1"/>
</dbReference>
<dbReference type="InterPro" id="IPR044972">
    <property type="entry name" value="Mot1"/>
</dbReference>
<sequence length="188" mass="21232">MRQLGVAKSPAAEVQFSTFTTAQIYLIFSETGGLDLCEQFMDVNDVIKDEDLLAQKNYWGSHVQNNGFHSFNSGHNIQQLVSTMVPRYPKHSNFRSRRLSARELNMLKRKAKSNAKDHTKVVSEDDEVTLKGSVPSNGASSEQVGAQNGVFDTAVEEDNLEYNENGRWPFQQFVDQLIHDMFDPSKLT</sequence>
<proteinExistence type="predicted"/>
<dbReference type="GO" id="GO:0003677">
    <property type="term" value="F:DNA binding"/>
    <property type="evidence" value="ECO:0007669"/>
    <property type="project" value="InterPro"/>
</dbReference>
<dbReference type="PANTHER" id="PTHR36498">
    <property type="entry name" value="TATA-BINDING PROTEIN-ASSOCIATED FACTOR 172"/>
    <property type="match status" value="1"/>
</dbReference>
<gene>
    <name evidence="2" type="primary">BTAF1_1</name>
    <name evidence="2" type="ORF">Zm00014a_015989</name>
</gene>
<feature type="compositionally biased region" description="Basic and acidic residues" evidence="1">
    <location>
        <begin position="114"/>
        <end position="123"/>
    </location>
</feature>
<name>A0A317YFX0_MAIZE</name>
<feature type="region of interest" description="Disordered" evidence="1">
    <location>
        <begin position="113"/>
        <end position="147"/>
    </location>
</feature>
<reference evidence="2" key="1">
    <citation type="journal article" date="2018" name="Nat. Genet.">
        <title>Extensive intraspecific gene order and gene structural variations between Mo17 and other maize genomes.</title>
        <authorList>
            <person name="Sun S."/>
            <person name="Zhou Y."/>
            <person name="Chen J."/>
            <person name="Shi J."/>
            <person name="Zhao H."/>
            <person name="Zhao H."/>
            <person name="Song W."/>
            <person name="Zhang M."/>
            <person name="Cui Y."/>
            <person name="Dong X."/>
            <person name="Liu H."/>
            <person name="Ma X."/>
            <person name="Jiao Y."/>
            <person name="Wang B."/>
            <person name="Wei X."/>
            <person name="Stein J.C."/>
            <person name="Glaubitz J.C."/>
            <person name="Lu F."/>
            <person name="Yu G."/>
            <person name="Liang C."/>
            <person name="Fengler K."/>
            <person name="Li B."/>
            <person name="Rafalski A."/>
            <person name="Schnable P.S."/>
            <person name="Ware D.H."/>
            <person name="Buckler E.S."/>
            <person name="Lai J."/>
        </authorList>
    </citation>
    <scope>NUCLEOTIDE SEQUENCE [LARGE SCALE GENOMIC DNA]</scope>
    <source>
        <tissue evidence="2">Seedling</tissue>
    </source>
</reference>
<dbReference type="GO" id="GO:0017025">
    <property type="term" value="F:TBP-class protein binding"/>
    <property type="evidence" value="ECO:0007669"/>
    <property type="project" value="InterPro"/>
</dbReference>
<accession>A0A317YFX0</accession>
<dbReference type="PANTHER" id="PTHR36498:SF1">
    <property type="entry name" value="TATA-BINDING PROTEIN-ASSOCIATED FACTOR 172"/>
    <property type="match status" value="1"/>
</dbReference>
<protein>
    <submittedName>
        <fullName evidence="2">TATA-binding protein-associated factor BTAF1</fullName>
    </submittedName>
</protein>